<proteinExistence type="predicted"/>
<gene>
    <name evidence="2" type="ORF">DL240_10345</name>
</gene>
<organism evidence="2 3">
    <name type="scientific">Lujinxingia litoralis</name>
    <dbReference type="NCBI Taxonomy" id="2211119"/>
    <lineage>
        <taxon>Bacteria</taxon>
        <taxon>Deltaproteobacteria</taxon>
        <taxon>Bradymonadales</taxon>
        <taxon>Lujinxingiaceae</taxon>
        <taxon>Lujinxingia</taxon>
    </lineage>
</organism>
<dbReference type="AlphaFoldDB" id="A0A328C714"/>
<dbReference type="SMART" id="SM01058">
    <property type="entry name" value="CarD_TRCF"/>
    <property type="match status" value="1"/>
</dbReference>
<feature type="domain" description="CarD-like/TRCF RNAP-interacting" evidence="1">
    <location>
        <begin position="3"/>
        <end position="114"/>
    </location>
</feature>
<dbReference type="Gene3D" id="1.20.58.1290">
    <property type="entry name" value="CarD-like, C-terminal domain"/>
    <property type="match status" value="1"/>
</dbReference>
<reference evidence="2 3" key="1">
    <citation type="submission" date="2018-05" db="EMBL/GenBank/DDBJ databases">
        <title>Lujinxingia marina gen. nov. sp. nov., a new facultative anaerobic member of the class Deltaproteobacteria, and proposal of Lujinxingaceae fam. nov.</title>
        <authorList>
            <person name="Li C.-M."/>
        </authorList>
    </citation>
    <scope>NUCLEOTIDE SEQUENCE [LARGE SCALE GENOMIC DNA]</scope>
    <source>
        <strain evidence="2 3">B210</strain>
    </source>
</reference>
<dbReference type="Pfam" id="PF02559">
    <property type="entry name" value="CarD_TRCF_RID"/>
    <property type="match status" value="1"/>
</dbReference>
<protein>
    <submittedName>
        <fullName evidence="2">CarD family transcriptional regulator</fullName>
    </submittedName>
</protein>
<dbReference type="OrthoDB" id="9786074at2"/>
<dbReference type="Proteomes" id="UP000249169">
    <property type="component" value="Unassembled WGS sequence"/>
</dbReference>
<dbReference type="GO" id="GO:0009303">
    <property type="term" value="P:rRNA transcription"/>
    <property type="evidence" value="ECO:0007669"/>
    <property type="project" value="TreeGrafter"/>
</dbReference>
<dbReference type="InterPro" id="IPR052531">
    <property type="entry name" value="CarD-like_regulator"/>
</dbReference>
<accession>A0A328C714</accession>
<dbReference type="InterPro" id="IPR042215">
    <property type="entry name" value="CarD-like_C"/>
</dbReference>
<dbReference type="RefSeq" id="WP_111729815.1">
    <property type="nucleotide sequence ID" value="NZ_QHKO01000004.1"/>
</dbReference>
<name>A0A328C714_9DELT</name>
<dbReference type="Pfam" id="PF21095">
    <property type="entry name" value="CarD_C"/>
    <property type="match status" value="1"/>
</dbReference>
<evidence type="ECO:0000313" key="2">
    <source>
        <dbReference type="EMBL" id="RAL22244.1"/>
    </source>
</evidence>
<keyword evidence="3" id="KW-1185">Reference proteome</keyword>
<dbReference type="InterPro" id="IPR036101">
    <property type="entry name" value="CarD-like/TRCF_RID_sf"/>
</dbReference>
<dbReference type="PANTHER" id="PTHR38447:SF1">
    <property type="entry name" value="RNA POLYMERASE-BINDING TRANSCRIPTION FACTOR CARD"/>
    <property type="match status" value="1"/>
</dbReference>
<dbReference type="PANTHER" id="PTHR38447">
    <property type="entry name" value="TRANSCRIPTION FACTOR YDEB-RELATED"/>
    <property type="match status" value="1"/>
</dbReference>
<evidence type="ECO:0000259" key="1">
    <source>
        <dbReference type="SMART" id="SM01058"/>
    </source>
</evidence>
<dbReference type="InterPro" id="IPR003711">
    <property type="entry name" value="CarD-like/TRCF_RID"/>
</dbReference>
<dbReference type="SUPFAM" id="SSF141259">
    <property type="entry name" value="CarD-like"/>
    <property type="match status" value="1"/>
</dbReference>
<sequence>MTPFKVGDKAVYPAQGVAEVVGIDTKEIMGTSQTFYVLRVMDSDKRIMIPVNNVKNVGLRSVMSGKELEEVYDILRERDVDLNQQTWNRRYRAYLEKIQTGSPYEIAEVLRDLNLLKFHKALSFGERKMLDKARRLLVQEMAVAKDASEEAVMEELEHIFTA</sequence>
<evidence type="ECO:0000313" key="3">
    <source>
        <dbReference type="Proteomes" id="UP000249169"/>
    </source>
</evidence>
<dbReference type="Gene3D" id="2.40.10.170">
    <property type="match status" value="1"/>
</dbReference>
<comment type="caution">
    <text evidence="2">The sequence shown here is derived from an EMBL/GenBank/DDBJ whole genome shotgun (WGS) entry which is preliminary data.</text>
</comment>
<dbReference type="InterPro" id="IPR048792">
    <property type="entry name" value="CarD_C"/>
</dbReference>
<dbReference type="EMBL" id="QHKO01000004">
    <property type="protein sequence ID" value="RAL22244.1"/>
    <property type="molecule type" value="Genomic_DNA"/>
</dbReference>